<dbReference type="PANTHER" id="PTHR14237">
    <property type="entry name" value="MOLYBDOPTERIN COFACTOR SULFURASE MOSC"/>
    <property type="match status" value="1"/>
</dbReference>
<reference evidence="2 3" key="1">
    <citation type="submission" date="2021-02" db="EMBL/GenBank/DDBJ databases">
        <title>Plant Genome Project.</title>
        <authorList>
            <person name="Zhang R.-G."/>
        </authorList>
    </citation>
    <scope>NUCLEOTIDE SEQUENCE [LARGE SCALE GENOMIC DNA]</scope>
    <source>
        <tissue evidence="2">Leaves</tissue>
    </source>
</reference>
<evidence type="ECO:0000313" key="3">
    <source>
        <dbReference type="Proteomes" id="UP000827721"/>
    </source>
</evidence>
<dbReference type="PANTHER" id="PTHR14237:SF19">
    <property type="entry name" value="MITOCHONDRIAL AMIDOXIME REDUCING COMPONENT 1"/>
    <property type="match status" value="1"/>
</dbReference>
<organism evidence="2 3">
    <name type="scientific">Xanthoceras sorbifolium</name>
    <dbReference type="NCBI Taxonomy" id="99658"/>
    <lineage>
        <taxon>Eukaryota</taxon>
        <taxon>Viridiplantae</taxon>
        <taxon>Streptophyta</taxon>
        <taxon>Embryophyta</taxon>
        <taxon>Tracheophyta</taxon>
        <taxon>Spermatophyta</taxon>
        <taxon>Magnoliopsida</taxon>
        <taxon>eudicotyledons</taxon>
        <taxon>Gunneridae</taxon>
        <taxon>Pentapetalae</taxon>
        <taxon>rosids</taxon>
        <taxon>malvids</taxon>
        <taxon>Sapindales</taxon>
        <taxon>Sapindaceae</taxon>
        <taxon>Xanthoceroideae</taxon>
        <taxon>Xanthoceras</taxon>
    </lineage>
</organism>
<dbReference type="Pfam" id="PF03473">
    <property type="entry name" value="MOSC"/>
    <property type="match status" value="1"/>
</dbReference>
<dbReference type="PROSITE" id="PS51340">
    <property type="entry name" value="MOSC"/>
    <property type="match status" value="1"/>
</dbReference>
<protein>
    <recommendedName>
        <fullName evidence="1">MOSC domain-containing protein</fullName>
    </recommendedName>
</protein>
<dbReference type="SUPFAM" id="SSF141673">
    <property type="entry name" value="MOSC N-terminal domain-like"/>
    <property type="match status" value="1"/>
</dbReference>
<dbReference type="EMBL" id="JAFEMO010000006">
    <property type="protein sequence ID" value="KAH7569725.1"/>
    <property type="molecule type" value="Genomic_DNA"/>
</dbReference>
<dbReference type="Pfam" id="PF03476">
    <property type="entry name" value="MOSC_N"/>
    <property type="match status" value="1"/>
</dbReference>
<dbReference type="InterPro" id="IPR011037">
    <property type="entry name" value="Pyrv_Knase-like_insert_dom_sf"/>
</dbReference>
<keyword evidence="3" id="KW-1185">Reference proteome</keyword>
<comment type="caution">
    <text evidence="2">The sequence shown here is derived from an EMBL/GenBank/DDBJ whole genome shotgun (WGS) entry which is preliminary data.</text>
</comment>
<sequence length="311" mass="34537">MEASAKVGSIFVYPIKSCKGISVAQAPLTPTGFRWDRQWIVVNHKGRAYTQRNESKLALVQVELPNEAFSEGWEPTMSSYMAIRAPGMDVLKISLSRPRDVTDGVSVWEWSGSALDEGAEAANWFTNYLGKASRLVRFDADGHNEATLFTTAASQTRPVDPAYARGHKVMFSDQYPFMLLSQESLDALNKLLKEPVPINRFRPNILVEGCEPFSEDLWTEVRISKFTFQGVKLCSRCKIPTINQDTGIAGSEPNDTLMKFRSDKVLLPNRKDQGKNLVCKDNLTEGKGNIVKVGDPVFVLRKISSTAEAAA</sequence>
<dbReference type="SUPFAM" id="SSF50800">
    <property type="entry name" value="PK beta-barrel domain-like"/>
    <property type="match status" value="1"/>
</dbReference>
<evidence type="ECO:0000259" key="1">
    <source>
        <dbReference type="PROSITE" id="PS51340"/>
    </source>
</evidence>
<accession>A0ABQ8HZF0</accession>
<dbReference type="InterPro" id="IPR005303">
    <property type="entry name" value="MOCOS_middle"/>
</dbReference>
<gene>
    <name evidence="2" type="ORF">JRO89_XS06G0256400</name>
</gene>
<dbReference type="Proteomes" id="UP000827721">
    <property type="component" value="Unassembled WGS sequence"/>
</dbReference>
<evidence type="ECO:0000313" key="2">
    <source>
        <dbReference type="EMBL" id="KAH7569725.1"/>
    </source>
</evidence>
<dbReference type="InterPro" id="IPR005302">
    <property type="entry name" value="MoCF_Sase_C"/>
</dbReference>
<feature type="domain" description="MOSC" evidence="1">
    <location>
        <begin position="151"/>
        <end position="300"/>
    </location>
</feature>
<name>A0ABQ8HZF0_9ROSI</name>
<proteinExistence type="predicted"/>